<keyword evidence="3" id="KW-1185">Reference proteome</keyword>
<dbReference type="Proteomes" id="UP000660668">
    <property type="component" value="Unassembled WGS sequence"/>
</dbReference>
<proteinExistence type="predicted"/>
<accession>A0A930VI73</accession>
<dbReference type="AlphaFoldDB" id="A0A930VI73"/>
<name>A0A930VI73_9ACTN</name>
<evidence type="ECO:0000313" key="2">
    <source>
        <dbReference type="EMBL" id="MBF4767102.1"/>
    </source>
</evidence>
<dbReference type="RefSeq" id="WP_194695262.1">
    <property type="nucleotide sequence ID" value="NZ_JADKPO010000005.1"/>
</dbReference>
<sequence length="45" mass="4777">MIGPADAKSQLDLVPETPNPPFDEYGTSFVGYHGQTQIFPGPCPG</sequence>
<evidence type="ECO:0000256" key="1">
    <source>
        <dbReference type="SAM" id="MobiDB-lite"/>
    </source>
</evidence>
<evidence type="ECO:0000313" key="3">
    <source>
        <dbReference type="Proteomes" id="UP000660668"/>
    </source>
</evidence>
<organism evidence="2 3">
    <name type="scientific">Nocardioides agariphilus</name>
    <dbReference type="NCBI Taxonomy" id="433664"/>
    <lineage>
        <taxon>Bacteria</taxon>
        <taxon>Bacillati</taxon>
        <taxon>Actinomycetota</taxon>
        <taxon>Actinomycetes</taxon>
        <taxon>Propionibacteriales</taxon>
        <taxon>Nocardioidaceae</taxon>
        <taxon>Nocardioides</taxon>
    </lineage>
</organism>
<dbReference type="EMBL" id="JADKPO010000005">
    <property type="protein sequence ID" value="MBF4767102.1"/>
    <property type="molecule type" value="Genomic_DNA"/>
</dbReference>
<reference evidence="2" key="1">
    <citation type="submission" date="2020-11" db="EMBL/GenBank/DDBJ databases">
        <title>Nocardioides cynanchi sp. nov., isolated from soil of rhizosphere of Cynanchum wilfordii.</title>
        <authorList>
            <person name="Lee J.-S."/>
            <person name="Suh M.K."/>
            <person name="Kim J.-S."/>
        </authorList>
    </citation>
    <scope>NUCLEOTIDE SEQUENCE</scope>
    <source>
        <strain evidence="2">KCTC 19276</strain>
    </source>
</reference>
<feature type="region of interest" description="Disordered" evidence="1">
    <location>
        <begin position="1"/>
        <end position="23"/>
    </location>
</feature>
<comment type="caution">
    <text evidence="2">The sequence shown here is derived from an EMBL/GenBank/DDBJ whole genome shotgun (WGS) entry which is preliminary data.</text>
</comment>
<gene>
    <name evidence="2" type="ORF">ISU10_04910</name>
</gene>
<protein>
    <submittedName>
        <fullName evidence="2">Uncharacterized protein</fullName>
    </submittedName>
</protein>